<name>A0A0P1BKZ8_9BASI</name>
<evidence type="ECO:0000313" key="2">
    <source>
        <dbReference type="Proteomes" id="UP000054845"/>
    </source>
</evidence>
<dbReference type="AlphaFoldDB" id="A0A0P1BKZ8"/>
<accession>A0A0P1BKZ8</accession>
<organism evidence="1 2">
    <name type="scientific">Ceraceosorus bombacis</name>
    <dbReference type="NCBI Taxonomy" id="401625"/>
    <lineage>
        <taxon>Eukaryota</taxon>
        <taxon>Fungi</taxon>
        <taxon>Dikarya</taxon>
        <taxon>Basidiomycota</taxon>
        <taxon>Ustilaginomycotina</taxon>
        <taxon>Exobasidiomycetes</taxon>
        <taxon>Ceraceosorales</taxon>
        <taxon>Ceraceosoraceae</taxon>
        <taxon>Ceraceosorus</taxon>
    </lineage>
</organism>
<protein>
    <submittedName>
        <fullName evidence="1">Uncharacterized protein</fullName>
    </submittedName>
</protein>
<keyword evidence="2" id="KW-1185">Reference proteome</keyword>
<reference evidence="1 2" key="1">
    <citation type="submission" date="2014-09" db="EMBL/GenBank/DDBJ databases">
        <authorList>
            <person name="Magalhaes I.L.F."/>
            <person name="Oliveira U."/>
            <person name="Santos F.R."/>
            <person name="Vidigal T.H.D.A."/>
            <person name="Brescovit A.D."/>
            <person name="Santos A.J."/>
        </authorList>
    </citation>
    <scope>NUCLEOTIDE SEQUENCE [LARGE SCALE GENOMIC DNA]</scope>
</reference>
<sequence length="57" mass="5991">MFASPPSPASSAESVLSSPPNLLIWNCPIICCLLMEKYASPNKLPPCLGPLLRGGAH</sequence>
<dbReference type="EMBL" id="CCYA01000254">
    <property type="protein sequence ID" value="CEH17179.1"/>
    <property type="molecule type" value="Genomic_DNA"/>
</dbReference>
<evidence type="ECO:0000313" key="1">
    <source>
        <dbReference type="EMBL" id="CEH17179.1"/>
    </source>
</evidence>
<proteinExistence type="predicted"/>
<dbReference type="Proteomes" id="UP000054845">
    <property type="component" value="Unassembled WGS sequence"/>
</dbReference>